<dbReference type="GO" id="GO:0006083">
    <property type="term" value="P:acetate metabolic process"/>
    <property type="evidence" value="ECO:0007669"/>
    <property type="project" value="TreeGrafter"/>
</dbReference>
<keyword evidence="2" id="KW-0547">Nucleotide-binding</keyword>
<evidence type="ECO:0000313" key="5">
    <source>
        <dbReference type="EMBL" id="CAF9923259.1"/>
    </source>
</evidence>
<dbReference type="InterPro" id="IPR000890">
    <property type="entry name" value="Aliphatic_acid_kin_short-chain"/>
</dbReference>
<reference evidence="5" key="1">
    <citation type="submission" date="2021-03" db="EMBL/GenBank/DDBJ databases">
        <authorList>
            <person name="Tagirdzhanova G."/>
        </authorList>
    </citation>
    <scope>NUCLEOTIDE SEQUENCE</scope>
</reference>
<gene>
    <name evidence="5" type="ORF">IMSHALPRED_005879</name>
</gene>
<dbReference type="Proteomes" id="UP000664534">
    <property type="component" value="Unassembled WGS sequence"/>
</dbReference>
<keyword evidence="1" id="KW-0808">Transferase</keyword>
<dbReference type="SUPFAM" id="SSF53067">
    <property type="entry name" value="Actin-like ATPase domain"/>
    <property type="match status" value="1"/>
</dbReference>
<keyword evidence="6" id="KW-1185">Reference proteome</keyword>
<evidence type="ECO:0000256" key="3">
    <source>
        <dbReference type="ARBA" id="ARBA00022777"/>
    </source>
</evidence>
<dbReference type="GO" id="GO:0005524">
    <property type="term" value="F:ATP binding"/>
    <property type="evidence" value="ECO:0007669"/>
    <property type="project" value="UniProtKB-KW"/>
</dbReference>
<protein>
    <recommendedName>
        <fullName evidence="7">Acetate kinase</fullName>
    </recommendedName>
</protein>
<dbReference type="Pfam" id="PF00871">
    <property type="entry name" value="Acetate_kinase"/>
    <property type="match status" value="1"/>
</dbReference>
<evidence type="ECO:0000256" key="4">
    <source>
        <dbReference type="ARBA" id="ARBA00022840"/>
    </source>
</evidence>
<evidence type="ECO:0000256" key="1">
    <source>
        <dbReference type="ARBA" id="ARBA00022679"/>
    </source>
</evidence>
<keyword evidence="3" id="KW-0418">Kinase</keyword>
<accession>A0A8H3IRF5</accession>
<dbReference type="GO" id="GO:0008776">
    <property type="term" value="F:acetate kinase activity"/>
    <property type="evidence" value="ECO:0007669"/>
    <property type="project" value="TreeGrafter"/>
</dbReference>
<evidence type="ECO:0008006" key="7">
    <source>
        <dbReference type="Google" id="ProtNLM"/>
    </source>
</evidence>
<dbReference type="Gene3D" id="3.30.420.40">
    <property type="match status" value="2"/>
</dbReference>
<sequence length="264" mass="28932">MPKEIETYPIDPKVAKKNKLRKYGFHGISYAFYHEISGGLPEEAGDGASACAFKNGKSLDNSMGLTPLAGLPGATRSGDVDPSLIFHFTHDAGSPSPGSTKEMHISTAEEILNKKSGWKALTGKTDFGTISSSSDPRCKLAFDILVDRILGFIGSYHVKLEGKVDALVFAGGIGEKASLLRTRILEKCRCLGFEIDDEKNNKAIQDVVQDIGKEARHRTLVCQTDEQFEMPGNVLWVRKQSENAEPEIICERRESLHQSTKYGA</sequence>
<dbReference type="InterPro" id="IPR043129">
    <property type="entry name" value="ATPase_NBD"/>
</dbReference>
<dbReference type="PRINTS" id="PR00471">
    <property type="entry name" value="ACETATEKNASE"/>
</dbReference>
<dbReference type="OrthoDB" id="67445at2759"/>
<dbReference type="PANTHER" id="PTHR21060:SF15">
    <property type="entry name" value="ACETATE KINASE-RELATED"/>
    <property type="match status" value="1"/>
</dbReference>
<dbReference type="PANTHER" id="PTHR21060">
    <property type="entry name" value="ACETATE KINASE"/>
    <property type="match status" value="1"/>
</dbReference>
<proteinExistence type="predicted"/>
<name>A0A8H3IRF5_9LECA</name>
<keyword evidence="4" id="KW-0067">ATP-binding</keyword>
<evidence type="ECO:0000313" key="6">
    <source>
        <dbReference type="Proteomes" id="UP000664534"/>
    </source>
</evidence>
<comment type="caution">
    <text evidence="5">The sequence shown here is derived from an EMBL/GenBank/DDBJ whole genome shotgun (WGS) entry which is preliminary data.</text>
</comment>
<organism evidence="5 6">
    <name type="scientific">Imshaugia aleurites</name>
    <dbReference type="NCBI Taxonomy" id="172621"/>
    <lineage>
        <taxon>Eukaryota</taxon>
        <taxon>Fungi</taxon>
        <taxon>Dikarya</taxon>
        <taxon>Ascomycota</taxon>
        <taxon>Pezizomycotina</taxon>
        <taxon>Lecanoromycetes</taxon>
        <taxon>OSLEUM clade</taxon>
        <taxon>Lecanoromycetidae</taxon>
        <taxon>Lecanorales</taxon>
        <taxon>Lecanorineae</taxon>
        <taxon>Parmeliaceae</taxon>
        <taxon>Imshaugia</taxon>
    </lineage>
</organism>
<evidence type="ECO:0000256" key="2">
    <source>
        <dbReference type="ARBA" id="ARBA00022741"/>
    </source>
</evidence>
<dbReference type="AlphaFoldDB" id="A0A8H3IRF5"/>
<dbReference type="EMBL" id="CAJPDT010000033">
    <property type="protein sequence ID" value="CAF9923259.1"/>
    <property type="molecule type" value="Genomic_DNA"/>
</dbReference>